<sequence>MRTWRMNPALHPDVFKKFAHLEVDDVPTLLVEHDFLRIEDMVTKLNEDHQVVVGMNLELTTKLDKVFNRLHEVWMNFGPILSRATLNHRFNPTLSSGGSALLRTAGLSQRSRKNEPAVKSGIIKLLHHC</sequence>
<organism evidence="1 2">
    <name type="scientific">Acer negundo</name>
    <name type="common">Box elder</name>
    <dbReference type="NCBI Taxonomy" id="4023"/>
    <lineage>
        <taxon>Eukaryota</taxon>
        <taxon>Viridiplantae</taxon>
        <taxon>Streptophyta</taxon>
        <taxon>Embryophyta</taxon>
        <taxon>Tracheophyta</taxon>
        <taxon>Spermatophyta</taxon>
        <taxon>Magnoliopsida</taxon>
        <taxon>eudicotyledons</taxon>
        <taxon>Gunneridae</taxon>
        <taxon>Pentapetalae</taxon>
        <taxon>rosids</taxon>
        <taxon>malvids</taxon>
        <taxon>Sapindales</taxon>
        <taxon>Sapindaceae</taxon>
        <taxon>Hippocastanoideae</taxon>
        <taxon>Acereae</taxon>
        <taxon>Acer</taxon>
    </lineage>
</organism>
<name>A0AAD5IP73_ACENE</name>
<proteinExistence type="predicted"/>
<dbReference type="AlphaFoldDB" id="A0AAD5IP73"/>
<reference evidence="1" key="1">
    <citation type="journal article" date="2022" name="Plant J.">
        <title>Strategies of tolerance reflected in two North American maple genomes.</title>
        <authorList>
            <person name="McEvoy S.L."/>
            <person name="Sezen U.U."/>
            <person name="Trouern-Trend A."/>
            <person name="McMahon S.M."/>
            <person name="Schaberg P.G."/>
            <person name="Yang J."/>
            <person name="Wegrzyn J.L."/>
            <person name="Swenson N.G."/>
        </authorList>
    </citation>
    <scope>NUCLEOTIDE SEQUENCE</scope>
    <source>
        <strain evidence="1">91603</strain>
    </source>
</reference>
<reference evidence="1" key="2">
    <citation type="submission" date="2023-02" db="EMBL/GenBank/DDBJ databases">
        <authorList>
            <person name="Swenson N.G."/>
            <person name="Wegrzyn J.L."/>
            <person name="Mcevoy S.L."/>
        </authorList>
    </citation>
    <scope>NUCLEOTIDE SEQUENCE</scope>
    <source>
        <strain evidence="1">91603</strain>
        <tissue evidence="1">Leaf</tissue>
    </source>
</reference>
<evidence type="ECO:0000313" key="1">
    <source>
        <dbReference type="EMBL" id="KAI9170442.1"/>
    </source>
</evidence>
<dbReference type="Proteomes" id="UP001064489">
    <property type="component" value="Chromosome 7"/>
</dbReference>
<evidence type="ECO:0000313" key="2">
    <source>
        <dbReference type="Proteomes" id="UP001064489"/>
    </source>
</evidence>
<keyword evidence="2" id="KW-1185">Reference proteome</keyword>
<accession>A0AAD5IP73</accession>
<dbReference type="EMBL" id="JAJSOW010000104">
    <property type="protein sequence ID" value="KAI9170442.1"/>
    <property type="molecule type" value="Genomic_DNA"/>
</dbReference>
<gene>
    <name evidence="1" type="ORF">LWI28_028081</name>
</gene>
<protein>
    <submittedName>
        <fullName evidence="1">Uncharacterized protein</fullName>
    </submittedName>
</protein>
<comment type="caution">
    <text evidence="1">The sequence shown here is derived from an EMBL/GenBank/DDBJ whole genome shotgun (WGS) entry which is preliminary data.</text>
</comment>